<dbReference type="EMBL" id="JAVIBX010000031">
    <property type="protein sequence ID" value="MDQ8833671.1"/>
    <property type="molecule type" value="Genomic_DNA"/>
</dbReference>
<sequence>MIKIHNVNWLDEASYEGEITLVDSHNKKLVCFTDAEPLDIIAKKLNVILGMGGSEIIRSDEHSYSLGYLGNFEYYVVGQVLDRDIPLIQCFDYVLELDGPLPGDIVSGDWVECSIDRFDIYK</sequence>
<organism evidence="1 2">
    <name type="scientific">Streptococcus ruminantium</name>
    <dbReference type="NCBI Taxonomy" id="1917441"/>
    <lineage>
        <taxon>Bacteria</taxon>
        <taxon>Bacillati</taxon>
        <taxon>Bacillota</taxon>
        <taxon>Bacilli</taxon>
        <taxon>Lactobacillales</taxon>
        <taxon>Streptococcaceae</taxon>
        <taxon>Streptococcus</taxon>
    </lineage>
</organism>
<dbReference type="Proteomes" id="UP001228446">
    <property type="component" value="Unassembled WGS sequence"/>
</dbReference>
<evidence type="ECO:0000313" key="2">
    <source>
        <dbReference type="Proteomes" id="UP001228446"/>
    </source>
</evidence>
<evidence type="ECO:0000313" key="1">
    <source>
        <dbReference type="EMBL" id="MDQ8833671.1"/>
    </source>
</evidence>
<proteinExistence type="predicted"/>
<reference evidence="1 2" key="1">
    <citation type="submission" date="2023-08" db="EMBL/GenBank/DDBJ databases">
        <title>Streptococcus ruminantium-associated sheep mastitis outbreak detected in Italy is distinct from bovine isolates.</title>
        <authorList>
            <person name="Rosa M.N."/>
            <person name="Vezina B."/>
            <person name="Tola S."/>
        </authorList>
    </citation>
    <scope>NUCLEOTIDE SEQUENCE [LARGE SCALE GENOMIC DNA]</scope>
    <source>
        <strain evidence="1 2">OM6730</strain>
    </source>
</reference>
<keyword evidence="2" id="KW-1185">Reference proteome</keyword>
<comment type="caution">
    <text evidence="1">The sequence shown here is derived from an EMBL/GenBank/DDBJ whole genome shotgun (WGS) entry which is preliminary data.</text>
</comment>
<dbReference type="RefSeq" id="WP_155965282.1">
    <property type="nucleotide sequence ID" value="NZ_BCFA01000048.1"/>
</dbReference>
<gene>
    <name evidence="1" type="ORF">RFF62_07790</name>
</gene>
<protein>
    <submittedName>
        <fullName evidence="1">Uncharacterized protein</fullName>
    </submittedName>
</protein>
<accession>A0ABU1B6L9</accession>
<name>A0ABU1B6L9_9STRE</name>